<proteinExistence type="predicted"/>
<sequence>MNFIKFWLTSLLFLVTPFAGANESQHLITQAQSGYYIIENVDIKKGEDTDLPKSIEQFILQTKDTHYFHWNKDSTQFIYYENNLDNEIIFGEDNNLINFGDKDYQLSLIDDKTLEVNSNDCLWWQCSITFRLIHVAEDSPQLKTLQDYQTAQHQKIVARYLKQKQDLANADLSDFVGFYSTSGAVTLKLPLYGSDSPLERRTTGVYYRWFDDVLVRFSSEEQDSVRFYQALDYKLTVTKIQADKNRFDLERYLAQQNRLPEAVLLKSEFGAVYHSTTVSSLEAFYYQYNEKKQEFTFVTYSLPSNSLTGDLAVAYMTVRSIDPKYLGEQIDASAAGLSRTEFEDEYTSLYDAKEFENELYRVLQKELEVTRLFRGSVFRNNLDISLNNNFYNKNELYIFANTLEKQMADDTLKYSLNDEYHVAYQDENSVIFVEPDFQDNYLTYFYMYDNGLTYRLSYVTDPKHDYLINHLKFIQTLRQIKPIHLNQYPQDILNLIHSYSEVRLIEQPAQPVRYKVSITIKDMFDRYYGIIDENIQNILPAIYQDIIPLDTGYIAIDEHKHYQLFDLQGKALTDKTYHKLTYLSHTGVILAEQQNKYGYPLFGILSVTGQELVPVEYTQFILSYDEKSFALVKDKQRYSVTLKGSPVNEAILHQPTP</sequence>
<evidence type="ECO:0000313" key="2">
    <source>
        <dbReference type="EMBL" id="QIQ20900.1"/>
    </source>
</evidence>
<dbReference type="AlphaFoldDB" id="A0A6G9IBE3"/>
<dbReference type="Proteomes" id="UP000501168">
    <property type="component" value="Chromosome"/>
</dbReference>
<name>A0A6G9IBE3_9GAMM</name>
<keyword evidence="1" id="KW-0732">Signal</keyword>
<reference evidence="2 3" key="1">
    <citation type="submission" date="2020-03" db="EMBL/GenBank/DDBJ databases">
        <title>Complete genome sequence of Orbus sp. IPMB12 (BCRC 80908).</title>
        <authorList>
            <person name="Lo W.-S."/>
            <person name="Chang T.-H."/>
            <person name="Kuo C.-H."/>
        </authorList>
    </citation>
    <scope>NUCLEOTIDE SEQUENCE [LARGE SCALE GENOMIC DNA]</scope>
    <source>
        <strain evidence="2 3">IPMB12</strain>
    </source>
</reference>
<evidence type="ECO:0000256" key="1">
    <source>
        <dbReference type="SAM" id="SignalP"/>
    </source>
</evidence>
<dbReference type="KEGG" id="orb:IPMB12_03905"/>
<dbReference type="EMBL" id="CP050253">
    <property type="protein sequence ID" value="QIQ20900.1"/>
    <property type="molecule type" value="Genomic_DNA"/>
</dbReference>
<dbReference type="RefSeq" id="WP_166915144.1">
    <property type="nucleotide sequence ID" value="NZ_CP050253.1"/>
</dbReference>
<dbReference type="InParanoid" id="A0A6G9IBE3"/>
<gene>
    <name evidence="2" type="ORF">IPMB12_03905</name>
</gene>
<keyword evidence="3" id="KW-1185">Reference proteome</keyword>
<protein>
    <submittedName>
        <fullName evidence="2">Uncharacterized protein</fullName>
    </submittedName>
</protein>
<feature type="signal peptide" evidence="1">
    <location>
        <begin position="1"/>
        <end position="21"/>
    </location>
</feature>
<accession>A0A6G9IBE3</accession>
<feature type="chain" id="PRO_5026274261" evidence="1">
    <location>
        <begin position="22"/>
        <end position="657"/>
    </location>
</feature>
<evidence type="ECO:0000313" key="3">
    <source>
        <dbReference type="Proteomes" id="UP000501168"/>
    </source>
</evidence>
<organism evidence="2 3">
    <name type="scientific">Zophobihabitans entericus</name>
    <dbReference type="NCBI Taxonomy" id="1635327"/>
    <lineage>
        <taxon>Bacteria</taxon>
        <taxon>Pseudomonadati</taxon>
        <taxon>Pseudomonadota</taxon>
        <taxon>Gammaproteobacteria</taxon>
        <taxon>Orbales</taxon>
        <taxon>Orbaceae</taxon>
        <taxon>Zophobihabitans</taxon>
    </lineage>
</organism>